<name>A0AAW1Y3K0_RUBAR</name>
<accession>A0AAW1Y3K0</accession>
<feature type="region of interest" description="Disordered" evidence="1">
    <location>
        <begin position="181"/>
        <end position="217"/>
    </location>
</feature>
<dbReference type="Proteomes" id="UP001457282">
    <property type="component" value="Unassembled WGS sequence"/>
</dbReference>
<reference evidence="2 3" key="1">
    <citation type="journal article" date="2023" name="G3 (Bethesda)">
        <title>A chromosome-length genome assembly and annotation of blackberry (Rubus argutus, cv. 'Hillquist').</title>
        <authorList>
            <person name="Bruna T."/>
            <person name="Aryal R."/>
            <person name="Dudchenko O."/>
            <person name="Sargent D.J."/>
            <person name="Mead D."/>
            <person name="Buti M."/>
            <person name="Cavallini A."/>
            <person name="Hytonen T."/>
            <person name="Andres J."/>
            <person name="Pham M."/>
            <person name="Weisz D."/>
            <person name="Mascagni F."/>
            <person name="Usai G."/>
            <person name="Natali L."/>
            <person name="Bassil N."/>
            <person name="Fernandez G.E."/>
            <person name="Lomsadze A."/>
            <person name="Armour M."/>
            <person name="Olukolu B."/>
            <person name="Poorten T."/>
            <person name="Britton C."/>
            <person name="Davik J."/>
            <person name="Ashrafi H."/>
            <person name="Aiden E.L."/>
            <person name="Borodovsky M."/>
            <person name="Worthington M."/>
        </authorList>
    </citation>
    <scope>NUCLEOTIDE SEQUENCE [LARGE SCALE GENOMIC DNA]</scope>
    <source>
        <strain evidence="2">PI 553951</strain>
    </source>
</reference>
<dbReference type="AlphaFoldDB" id="A0AAW1Y3K0"/>
<organism evidence="2 3">
    <name type="scientific">Rubus argutus</name>
    <name type="common">Southern blackberry</name>
    <dbReference type="NCBI Taxonomy" id="59490"/>
    <lineage>
        <taxon>Eukaryota</taxon>
        <taxon>Viridiplantae</taxon>
        <taxon>Streptophyta</taxon>
        <taxon>Embryophyta</taxon>
        <taxon>Tracheophyta</taxon>
        <taxon>Spermatophyta</taxon>
        <taxon>Magnoliopsida</taxon>
        <taxon>eudicotyledons</taxon>
        <taxon>Gunneridae</taxon>
        <taxon>Pentapetalae</taxon>
        <taxon>rosids</taxon>
        <taxon>fabids</taxon>
        <taxon>Rosales</taxon>
        <taxon>Rosaceae</taxon>
        <taxon>Rosoideae</taxon>
        <taxon>Rosoideae incertae sedis</taxon>
        <taxon>Rubus</taxon>
    </lineage>
</organism>
<proteinExistence type="predicted"/>
<dbReference type="EMBL" id="JBEDUW010000002">
    <property type="protein sequence ID" value="KAK9943703.1"/>
    <property type="molecule type" value="Genomic_DNA"/>
</dbReference>
<evidence type="ECO:0000256" key="1">
    <source>
        <dbReference type="SAM" id="MobiDB-lite"/>
    </source>
</evidence>
<feature type="compositionally biased region" description="Basic residues" evidence="1">
    <location>
        <begin position="110"/>
        <end position="129"/>
    </location>
</feature>
<sequence length="244" mass="26766">MSLNIELNSNAEECDEEWDVPKDGSFTDVEENEILEPCMATKLSKEGSMSSESFEIAYLGLKETLKKCAVVNQSLKSSKEPQCRHDGDGNVNCNTHQITVLDPQVSKTKGAPKRSRKSGTNKCNKRRCNKSNEVQMNDEVRTEQIESSSQKIPLQDVEKHPVASTIGLPLEGLRASRTIGGFNELRLPPPPPENSCSAGGRDSTTVTAGGAGKRQLGGGWVGDRRRFRDGLQGRLGRRWLLGLL</sequence>
<keyword evidence="3" id="KW-1185">Reference proteome</keyword>
<feature type="compositionally biased region" description="Polar residues" evidence="1">
    <location>
        <begin position="194"/>
        <end position="207"/>
    </location>
</feature>
<gene>
    <name evidence="2" type="ORF">M0R45_009304</name>
</gene>
<feature type="region of interest" description="Disordered" evidence="1">
    <location>
        <begin position="1"/>
        <end position="23"/>
    </location>
</feature>
<protein>
    <submittedName>
        <fullName evidence="2">Uncharacterized protein</fullName>
    </submittedName>
</protein>
<feature type="compositionally biased region" description="Polar residues" evidence="1">
    <location>
        <begin position="1"/>
        <end position="11"/>
    </location>
</feature>
<feature type="region of interest" description="Disordered" evidence="1">
    <location>
        <begin position="104"/>
        <end position="158"/>
    </location>
</feature>
<comment type="caution">
    <text evidence="2">The sequence shown here is derived from an EMBL/GenBank/DDBJ whole genome shotgun (WGS) entry which is preliminary data.</text>
</comment>
<evidence type="ECO:0000313" key="2">
    <source>
        <dbReference type="EMBL" id="KAK9943703.1"/>
    </source>
</evidence>
<evidence type="ECO:0000313" key="3">
    <source>
        <dbReference type="Proteomes" id="UP001457282"/>
    </source>
</evidence>